<keyword evidence="2" id="KW-1185">Reference proteome</keyword>
<proteinExistence type="predicted"/>
<reference evidence="1 2" key="1">
    <citation type="journal article" date="2008" name="Nature">
        <title>The genome of the model beetle and pest Tribolium castaneum.</title>
        <authorList>
            <consortium name="Tribolium Genome Sequencing Consortium"/>
            <person name="Richards S."/>
            <person name="Gibbs R.A."/>
            <person name="Weinstock G.M."/>
            <person name="Brown S.J."/>
            <person name="Denell R."/>
            <person name="Beeman R.W."/>
            <person name="Gibbs R."/>
            <person name="Beeman R.W."/>
            <person name="Brown S.J."/>
            <person name="Bucher G."/>
            <person name="Friedrich M."/>
            <person name="Grimmelikhuijzen C.J."/>
            <person name="Klingler M."/>
            <person name="Lorenzen M."/>
            <person name="Richards S."/>
            <person name="Roth S."/>
            <person name="Schroder R."/>
            <person name="Tautz D."/>
            <person name="Zdobnov E.M."/>
            <person name="Muzny D."/>
            <person name="Gibbs R.A."/>
            <person name="Weinstock G.M."/>
            <person name="Attaway T."/>
            <person name="Bell S."/>
            <person name="Buhay C.J."/>
            <person name="Chandrabose M.N."/>
            <person name="Chavez D."/>
            <person name="Clerk-Blankenburg K.P."/>
            <person name="Cree A."/>
            <person name="Dao M."/>
            <person name="Davis C."/>
            <person name="Chacko J."/>
            <person name="Dinh H."/>
            <person name="Dugan-Rocha S."/>
            <person name="Fowler G."/>
            <person name="Garner T.T."/>
            <person name="Garnes J."/>
            <person name="Gnirke A."/>
            <person name="Hawes A."/>
            <person name="Hernandez J."/>
            <person name="Hines S."/>
            <person name="Holder M."/>
            <person name="Hume J."/>
            <person name="Jhangiani S.N."/>
            <person name="Joshi V."/>
            <person name="Khan Z.M."/>
            <person name="Jackson L."/>
            <person name="Kovar C."/>
            <person name="Kowis A."/>
            <person name="Lee S."/>
            <person name="Lewis L.R."/>
            <person name="Margolis J."/>
            <person name="Morgan M."/>
            <person name="Nazareth L.V."/>
            <person name="Nguyen N."/>
            <person name="Okwuonu G."/>
            <person name="Parker D."/>
            <person name="Richards S."/>
            <person name="Ruiz S.J."/>
            <person name="Santibanez J."/>
            <person name="Savard J."/>
            <person name="Scherer S.E."/>
            <person name="Schneider B."/>
            <person name="Sodergren E."/>
            <person name="Tautz D."/>
            <person name="Vattahil S."/>
            <person name="Villasana D."/>
            <person name="White C.S."/>
            <person name="Wright R."/>
            <person name="Park Y."/>
            <person name="Beeman R.W."/>
            <person name="Lord J."/>
            <person name="Oppert B."/>
            <person name="Lorenzen M."/>
            <person name="Brown S."/>
            <person name="Wang L."/>
            <person name="Savard J."/>
            <person name="Tautz D."/>
            <person name="Richards S."/>
            <person name="Weinstock G."/>
            <person name="Gibbs R.A."/>
            <person name="Liu Y."/>
            <person name="Worley K."/>
            <person name="Weinstock G."/>
            <person name="Elsik C.G."/>
            <person name="Reese J.T."/>
            <person name="Elhaik E."/>
            <person name="Landan G."/>
            <person name="Graur D."/>
            <person name="Arensburger P."/>
            <person name="Atkinson P."/>
            <person name="Beeman R.W."/>
            <person name="Beidler J."/>
            <person name="Brown S.J."/>
            <person name="Demuth J.P."/>
            <person name="Drury D.W."/>
            <person name="Du Y.Z."/>
            <person name="Fujiwara H."/>
            <person name="Lorenzen M."/>
            <person name="Maselli V."/>
            <person name="Osanai M."/>
            <person name="Park Y."/>
            <person name="Robertson H.M."/>
            <person name="Tu Z."/>
            <person name="Wang J.J."/>
            <person name="Wang S."/>
            <person name="Richards S."/>
            <person name="Song H."/>
            <person name="Zhang L."/>
            <person name="Sodergren E."/>
            <person name="Werner D."/>
            <person name="Stanke M."/>
            <person name="Morgenstern B."/>
            <person name="Solovyev V."/>
            <person name="Kosarev P."/>
            <person name="Brown G."/>
            <person name="Chen H.C."/>
            <person name="Ermolaeva O."/>
            <person name="Hlavina W."/>
            <person name="Kapustin Y."/>
            <person name="Kiryutin B."/>
            <person name="Kitts P."/>
            <person name="Maglott D."/>
            <person name="Pruitt K."/>
            <person name="Sapojnikov V."/>
            <person name="Souvorov A."/>
            <person name="Mackey A.J."/>
            <person name="Waterhouse R.M."/>
            <person name="Wyder S."/>
            <person name="Zdobnov E.M."/>
            <person name="Zdobnov E.M."/>
            <person name="Wyder S."/>
            <person name="Kriventseva E.V."/>
            <person name="Kadowaki T."/>
            <person name="Bork P."/>
            <person name="Aranda M."/>
            <person name="Bao R."/>
            <person name="Beermann A."/>
            <person name="Berns N."/>
            <person name="Bolognesi R."/>
            <person name="Bonneton F."/>
            <person name="Bopp D."/>
            <person name="Brown S.J."/>
            <person name="Bucher G."/>
            <person name="Butts T."/>
            <person name="Chaumot A."/>
            <person name="Denell R.E."/>
            <person name="Ferrier D.E."/>
            <person name="Friedrich M."/>
            <person name="Gordon C.M."/>
            <person name="Jindra M."/>
            <person name="Klingler M."/>
            <person name="Lan Q."/>
            <person name="Lattorff H.M."/>
            <person name="Laudet V."/>
            <person name="von Levetsow C."/>
            <person name="Liu Z."/>
            <person name="Lutz R."/>
            <person name="Lynch J.A."/>
            <person name="da Fonseca R.N."/>
            <person name="Posnien N."/>
            <person name="Reuter R."/>
            <person name="Roth S."/>
            <person name="Savard J."/>
            <person name="Schinko J.B."/>
            <person name="Schmitt C."/>
            <person name="Schoppmeier M."/>
            <person name="Schroder R."/>
            <person name="Shippy T.D."/>
            <person name="Simonnet F."/>
            <person name="Marques-Souza H."/>
            <person name="Tautz D."/>
            <person name="Tomoyasu Y."/>
            <person name="Trauner J."/>
            <person name="Van der Zee M."/>
            <person name="Vervoort M."/>
            <person name="Wittkopp N."/>
            <person name="Wimmer E.A."/>
            <person name="Yang X."/>
            <person name="Jones A.K."/>
            <person name="Sattelle D.B."/>
            <person name="Ebert P.R."/>
            <person name="Nelson D."/>
            <person name="Scott J.G."/>
            <person name="Beeman R.W."/>
            <person name="Muthukrishnan S."/>
            <person name="Kramer K.J."/>
            <person name="Arakane Y."/>
            <person name="Beeman R.W."/>
            <person name="Zhu Q."/>
            <person name="Hogenkamp D."/>
            <person name="Dixit R."/>
            <person name="Oppert B."/>
            <person name="Jiang H."/>
            <person name="Zou Z."/>
            <person name="Marshall J."/>
            <person name="Elpidina E."/>
            <person name="Vinokurov K."/>
            <person name="Oppert C."/>
            <person name="Zou Z."/>
            <person name="Evans J."/>
            <person name="Lu Z."/>
            <person name="Zhao P."/>
            <person name="Sumathipala N."/>
            <person name="Altincicek B."/>
            <person name="Vilcinskas A."/>
            <person name="Williams M."/>
            <person name="Hultmark D."/>
            <person name="Hetru C."/>
            <person name="Jiang H."/>
            <person name="Grimmelikhuijzen C.J."/>
            <person name="Hauser F."/>
            <person name="Cazzamali G."/>
            <person name="Williamson M."/>
            <person name="Park Y."/>
            <person name="Li B."/>
            <person name="Tanaka Y."/>
            <person name="Predel R."/>
            <person name="Neupert S."/>
            <person name="Schachtner J."/>
            <person name="Verleyen P."/>
            <person name="Raible F."/>
            <person name="Bork P."/>
            <person name="Friedrich M."/>
            <person name="Walden K.K."/>
            <person name="Robertson H.M."/>
            <person name="Angeli S."/>
            <person name="Foret S."/>
            <person name="Bucher G."/>
            <person name="Schuetz S."/>
            <person name="Maleszka R."/>
            <person name="Wimmer E.A."/>
            <person name="Beeman R.W."/>
            <person name="Lorenzen M."/>
            <person name="Tomoyasu Y."/>
            <person name="Miller S.C."/>
            <person name="Grossmann D."/>
            <person name="Bucher G."/>
        </authorList>
    </citation>
    <scope>NUCLEOTIDE SEQUENCE [LARGE SCALE GENOMIC DNA]</scope>
    <source>
        <strain evidence="1 2">Georgia GA2</strain>
    </source>
</reference>
<dbReference type="HOGENOM" id="CLU_1612974_0_0_1"/>
<reference evidence="1 2" key="2">
    <citation type="journal article" date="2010" name="Nucleic Acids Res.">
        <title>BeetleBase in 2010: revisions to provide comprehensive genomic information for Tribolium castaneum.</title>
        <authorList>
            <person name="Kim H.S."/>
            <person name="Murphy T."/>
            <person name="Xia J."/>
            <person name="Caragea D."/>
            <person name="Park Y."/>
            <person name="Beeman R.W."/>
            <person name="Lorenzen M.D."/>
            <person name="Butcher S."/>
            <person name="Manak J.R."/>
            <person name="Brown S.J."/>
        </authorList>
    </citation>
    <scope>GENOME REANNOTATION</scope>
    <source>
        <strain evidence="1 2">Georgia GA2</strain>
    </source>
</reference>
<sequence>MRFPDPLKQVFRRYRLSTPNSHKEGRVFRVIFHKFADEVSRILFNLDRIIRRNCRVCEHTSPLNLRNVPTALISILLDLGASGGATLSSTCVQVHGLFLNPLYFANAVANSAEIRKAHGKREHVLPGIRKHTRAFTDHCCPRFRSFCYVPNSDLFGQLIDPQFAV</sequence>
<organism evidence="1 2">
    <name type="scientific">Tribolium castaneum</name>
    <name type="common">Red flour beetle</name>
    <dbReference type="NCBI Taxonomy" id="7070"/>
    <lineage>
        <taxon>Eukaryota</taxon>
        <taxon>Metazoa</taxon>
        <taxon>Ecdysozoa</taxon>
        <taxon>Arthropoda</taxon>
        <taxon>Hexapoda</taxon>
        <taxon>Insecta</taxon>
        <taxon>Pterygota</taxon>
        <taxon>Neoptera</taxon>
        <taxon>Endopterygota</taxon>
        <taxon>Coleoptera</taxon>
        <taxon>Polyphaga</taxon>
        <taxon>Cucujiformia</taxon>
        <taxon>Tenebrionidae</taxon>
        <taxon>Tenebrionidae incertae sedis</taxon>
        <taxon>Tribolium</taxon>
    </lineage>
</organism>
<protein>
    <submittedName>
        <fullName evidence="1">Uncharacterized protein</fullName>
    </submittedName>
</protein>
<accession>D6X0L5</accession>
<dbReference type="EMBL" id="KQ971371">
    <property type="protein sequence ID" value="EFA10010.1"/>
    <property type="molecule type" value="Genomic_DNA"/>
</dbReference>
<dbReference type="InParanoid" id="D6X0L5"/>
<gene>
    <name evidence="1" type="primary">GLEAN_12181</name>
    <name evidence="1" type="ORF">TcasGA2_TC012181</name>
</gene>
<evidence type="ECO:0000313" key="2">
    <source>
        <dbReference type="Proteomes" id="UP000007266"/>
    </source>
</evidence>
<name>D6X0L5_TRICA</name>
<dbReference type="Proteomes" id="UP000007266">
    <property type="component" value="Linkage group 9"/>
</dbReference>
<dbReference type="AlphaFoldDB" id="D6X0L5"/>
<evidence type="ECO:0000313" key="1">
    <source>
        <dbReference type="EMBL" id="EFA10010.1"/>
    </source>
</evidence>